<gene>
    <name evidence="2" type="ORF">J8273_0289</name>
</gene>
<dbReference type="AlphaFoldDB" id="A0A8J6B3Q7"/>
<evidence type="ECO:0000313" key="3">
    <source>
        <dbReference type="Proteomes" id="UP000717585"/>
    </source>
</evidence>
<keyword evidence="1" id="KW-0812">Transmembrane</keyword>
<reference evidence="2" key="1">
    <citation type="submission" date="2021-05" db="EMBL/GenBank/DDBJ databases">
        <title>A free-living protist that lacks canonical eukaryotic 1 DNA replication and segregation systems.</title>
        <authorList>
            <person name="Salas-Leiva D.E."/>
            <person name="Tromer E.C."/>
            <person name="Curtis B.A."/>
            <person name="Jerlstrom-Hultqvist J."/>
            <person name="Kolisko M."/>
            <person name="Yi Z."/>
            <person name="Salas-Leiva J.S."/>
            <person name="Gallot-Lavallee L."/>
            <person name="Kops G.J.P.L."/>
            <person name="Archibald J.M."/>
            <person name="Simpson A.G.B."/>
            <person name="Roger A.J."/>
        </authorList>
    </citation>
    <scope>NUCLEOTIDE SEQUENCE</scope>
    <source>
        <strain evidence="2">BICM</strain>
    </source>
</reference>
<dbReference type="EMBL" id="JAHDYR010000012">
    <property type="protein sequence ID" value="KAG9395073.1"/>
    <property type="molecule type" value="Genomic_DNA"/>
</dbReference>
<organism evidence="2 3">
    <name type="scientific">Carpediemonas membranifera</name>
    <dbReference type="NCBI Taxonomy" id="201153"/>
    <lineage>
        <taxon>Eukaryota</taxon>
        <taxon>Metamonada</taxon>
        <taxon>Carpediemonas-like organisms</taxon>
        <taxon>Carpediemonas</taxon>
    </lineage>
</organism>
<accession>A0A8J6B3Q7</accession>
<sequence>MCTESRPNILVVSTSFPVRYGAVCGPMTASIAGASTRAGSSPNFDYFLTSYEATKRKKMSEAISRLRTKIACALAVQIENSAALSPDAMKTLIRRQVILRWALCAFFLLSCIPTLGLLIFIFMYVQCYADSIIFLVGFMVITSSLLLQDGLLLVMQGVRFFKTAANYVDIILVLASPALVLSLLLGTNAVPVEPIRISAFMIALLVRVFRNLLMVGRVFPMSRRTKTHPFITLQDEDEDVDEGFFEAMGDIDDDGVLAALEREFDDYGDDMKLK</sequence>
<keyword evidence="3" id="KW-1185">Reference proteome</keyword>
<evidence type="ECO:0000256" key="1">
    <source>
        <dbReference type="SAM" id="Phobius"/>
    </source>
</evidence>
<feature type="transmembrane region" description="Helical" evidence="1">
    <location>
        <begin position="197"/>
        <end position="219"/>
    </location>
</feature>
<keyword evidence="1" id="KW-0472">Membrane</keyword>
<keyword evidence="1" id="KW-1133">Transmembrane helix</keyword>
<protein>
    <submittedName>
        <fullName evidence="2">Uncharacterized protein</fullName>
    </submittedName>
</protein>
<evidence type="ECO:0000313" key="2">
    <source>
        <dbReference type="EMBL" id="KAG9395073.1"/>
    </source>
</evidence>
<feature type="transmembrane region" description="Helical" evidence="1">
    <location>
        <begin position="167"/>
        <end position="185"/>
    </location>
</feature>
<feature type="transmembrane region" description="Helical" evidence="1">
    <location>
        <begin position="131"/>
        <end position="155"/>
    </location>
</feature>
<dbReference type="Proteomes" id="UP000717585">
    <property type="component" value="Unassembled WGS sequence"/>
</dbReference>
<feature type="transmembrane region" description="Helical" evidence="1">
    <location>
        <begin position="98"/>
        <end position="125"/>
    </location>
</feature>
<name>A0A8J6B3Q7_9EUKA</name>
<proteinExistence type="predicted"/>
<comment type="caution">
    <text evidence="2">The sequence shown here is derived from an EMBL/GenBank/DDBJ whole genome shotgun (WGS) entry which is preliminary data.</text>
</comment>